<accession>A0A1G8DEU6</accession>
<dbReference type="RefSeq" id="WP_074753204.1">
    <property type="nucleotide sequence ID" value="NZ_FNCO01000007.1"/>
</dbReference>
<sequence length="83" mass="9369">MSKHAASAAELPGAYERLGIRIQKIINSPTAQKSRAALIFRLPDEQEDDWNQLLEEIAENDNVTLAYRDDGGVQIFWTVPKED</sequence>
<reference evidence="2" key="1">
    <citation type="submission" date="2016-10" db="EMBL/GenBank/DDBJ databases">
        <authorList>
            <person name="Varghese N."/>
            <person name="Submissions S."/>
        </authorList>
    </citation>
    <scope>NUCLEOTIDE SEQUENCE [LARGE SCALE GENOMIC DNA]</scope>
    <source>
        <strain evidence="2">ATCC 700689</strain>
    </source>
</reference>
<keyword evidence="2" id="KW-1185">Reference proteome</keyword>
<proteinExistence type="predicted"/>
<gene>
    <name evidence="1" type="ORF">SAMN05216605_10728</name>
</gene>
<name>A0A1G8DEU6_9PSED</name>
<evidence type="ECO:0000313" key="2">
    <source>
        <dbReference type="Proteomes" id="UP000182894"/>
    </source>
</evidence>
<dbReference type="Proteomes" id="UP000182894">
    <property type="component" value="Unassembled WGS sequence"/>
</dbReference>
<evidence type="ECO:0000313" key="1">
    <source>
        <dbReference type="EMBL" id="SDH56225.1"/>
    </source>
</evidence>
<dbReference type="OrthoDB" id="6183446at2"/>
<dbReference type="InterPro" id="IPR012449">
    <property type="entry name" value="Phage_F116_Orf28"/>
</dbReference>
<organism evidence="1 2">
    <name type="scientific">Pseudomonas abietaniphila</name>
    <dbReference type="NCBI Taxonomy" id="89065"/>
    <lineage>
        <taxon>Bacteria</taxon>
        <taxon>Pseudomonadati</taxon>
        <taxon>Pseudomonadota</taxon>
        <taxon>Gammaproteobacteria</taxon>
        <taxon>Pseudomonadales</taxon>
        <taxon>Pseudomonadaceae</taxon>
        <taxon>Pseudomonas</taxon>
    </lineage>
</organism>
<dbReference type="AlphaFoldDB" id="A0A1G8DEU6"/>
<protein>
    <recommendedName>
        <fullName evidence="3">DUF1654 domain-containing protein</fullName>
    </recommendedName>
</protein>
<dbReference type="STRING" id="89065.SAMN05216605_10728"/>
<dbReference type="EMBL" id="FNCO01000007">
    <property type="protein sequence ID" value="SDH56225.1"/>
    <property type="molecule type" value="Genomic_DNA"/>
</dbReference>
<dbReference type="Pfam" id="PF07867">
    <property type="entry name" value="DUF1654"/>
    <property type="match status" value="1"/>
</dbReference>
<evidence type="ECO:0008006" key="3">
    <source>
        <dbReference type="Google" id="ProtNLM"/>
    </source>
</evidence>